<dbReference type="InterPro" id="IPR012340">
    <property type="entry name" value="NA-bd_OB-fold"/>
</dbReference>
<evidence type="ECO:0000313" key="1">
    <source>
        <dbReference type="EMBL" id="QHN76791.1"/>
    </source>
</evidence>
<dbReference type="EMBL" id="CP031001">
    <property type="protein sequence ID" value="QHN76791.1"/>
    <property type="molecule type" value="Genomic_DNA"/>
</dbReference>
<dbReference type="Gene3D" id="2.40.50.140">
    <property type="entry name" value="Nucleic acid-binding proteins"/>
    <property type="match status" value="1"/>
</dbReference>
<name>A0A6B9V7V8_ARAHY</name>
<gene>
    <name evidence="1" type="ORF">DS421_19g647030</name>
</gene>
<accession>A0A6B9V7V8</accession>
<dbReference type="Proteomes" id="UP000464620">
    <property type="component" value="Chromosome B09"/>
</dbReference>
<evidence type="ECO:0000313" key="2">
    <source>
        <dbReference type="Proteomes" id="UP000464620"/>
    </source>
</evidence>
<reference evidence="1 2" key="1">
    <citation type="submission" date="2020-01" db="EMBL/GenBank/DDBJ databases">
        <title>Genome sequence of Arachis hypogaea, cultivar Shitouqi.</title>
        <authorList>
            <person name="Zhuang W."/>
            <person name="Chen H."/>
            <person name="Varshney R."/>
            <person name="Wang D."/>
            <person name="Ming R."/>
        </authorList>
    </citation>
    <scope>NUCLEOTIDE SEQUENCE [LARGE SCALE GENOMIC DNA]</scope>
    <source>
        <tissue evidence="1">Young leaf</tissue>
    </source>
</reference>
<proteinExistence type="predicted"/>
<organism evidence="1 2">
    <name type="scientific">Arachis hypogaea</name>
    <name type="common">Peanut</name>
    <dbReference type="NCBI Taxonomy" id="3818"/>
    <lineage>
        <taxon>Eukaryota</taxon>
        <taxon>Viridiplantae</taxon>
        <taxon>Streptophyta</taxon>
        <taxon>Embryophyta</taxon>
        <taxon>Tracheophyta</taxon>
        <taxon>Spermatophyta</taxon>
        <taxon>Magnoliopsida</taxon>
        <taxon>eudicotyledons</taxon>
        <taxon>Gunneridae</taxon>
        <taxon>Pentapetalae</taxon>
        <taxon>rosids</taxon>
        <taxon>fabids</taxon>
        <taxon>Fabales</taxon>
        <taxon>Fabaceae</taxon>
        <taxon>Papilionoideae</taxon>
        <taxon>50 kb inversion clade</taxon>
        <taxon>dalbergioids sensu lato</taxon>
        <taxon>Dalbergieae</taxon>
        <taxon>Pterocarpus clade</taxon>
        <taxon>Arachis</taxon>
    </lineage>
</organism>
<sequence>MPPPFVMISKMHPPREAWRLKVRVLRLWVVPSFGNHEVPNSMEMILLDE</sequence>
<protein>
    <submittedName>
        <fullName evidence="1">Uncharacterized protein</fullName>
    </submittedName>
</protein>
<dbReference type="AlphaFoldDB" id="A0A6B9V7V8"/>